<evidence type="ECO:0000313" key="2">
    <source>
        <dbReference type="EMBL" id="GBE77227.1"/>
    </source>
</evidence>
<accession>A0A401G4X0</accession>
<dbReference type="Pfam" id="PF01738">
    <property type="entry name" value="DLH"/>
    <property type="match status" value="1"/>
</dbReference>
<organism evidence="2 3">
    <name type="scientific">Sparassis crispa</name>
    <dbReference type="NCBI Taxonomy" id="139825"/>
    <lineage>
        <taxon>Eukaryota</taxon>
        <taxon>Fungi</taxon>
        <taxon>Dikarya</taxon>
        <taxon>Basidiomycota</taxon>
        <taxon>Agaricomycotina</taxon>
        <taxon>Agaricomycetes</taxon>
        <taxon>Polyporales</taxon>
        <taxon>Sparassidaceae</taxon>
        <taxon>Sparassis</taxon>
    </lineage>
</organism>
<dbReference type="InterPro" id="IPR002925">
    <property type="entry name" value="Dienelactn_hydro"/>
</dbReference>
<keyword evidence="3" id="KW-1185">Reference proteome</keyword>
<name>A0A401G4X0_9APHY</name>
<protein>
    <submittedName>
        <fullName evidence="2">Protein AIM2</fullName>
    </submittedName>
</protein>
<dbReference type="RefSeq" id="XP_027608140.1">
    <property type="nucleotide sequence ID" value="XM_027752339.1"/>
</dbReference>
<proteinExistence type="predicted"/>
<evidence type="ECO:0000313" key="3">
    <source>
        <dbReference type="Proteomes" id="UP000287166"/>
    </source>
</evidence>
<dbReference type="EMBL" id="BFAD01000001">
    <property type="protein sequence ID" value="GBE77227.1"/>
    <property type="molecule type" value="Genomic_DNA"/>
</dbReference>
<reference evidence="2 3" key="1">
    <citation type="journal article" date="2018" name="Sci. Rep.">
        <title>Genome sequence of the cauliflower mushroom Sparassis crispa (Hanabiratake) and its association with beneficial usage.</title>
        <authorList>
            <person name="Kiyama R."/>
            <person name="Furutani Y."/>
            <person name="Kawaguchi K."/>
            <person name="Nakanishi T."/>
        </authorList>
    </citation>
    <scope>NUCLEOTIDE SEQUENCE [LARGE SCALE GENOMIC DNA]</scope>
</reference>
<dbReference type="InParanoid" id="A0A401G4X0"/>
<dbReference type="Gene3D" id="3.40.50.1820">
    <property type="entry name" value="alpha/beta hydrolase"/>
    <property type="match status" value="1"/>
</dbReference>
<gene>
    <name evidence="2" type="ORF">SCP_0100990</name>
</gene>
<dbReference type="AlphaFoldDB" id="A0A401G4X0"/>
<dbReference type="GO" id="GO:0016787">
    <property type="term" value="F:hydrolase activity"/>
    <property type="evidence" value="ECO:0007669"/>
    <property type="project" value="InterPro"/>
</dbReference>
<dbReference type="GeneID" id="38774144"/>
<dbReference type="PANTHER" id="PTHR17630:SF44">
    <property type="entry name" value="PROTEIN AIM2"/>
    <property type="match status" value="1"/>
</dbReference>
<dbReference type="PANTHER" id="PTHR17630">
    <property type="entry name" value="DIENELACTONE HYDROLASE"/>
    <property type="match status" value="1"/>
</dbReference>
<evidence type="ECO:0000259" key="1">
    <source>
        <dbReference type="Pfam" id="PF01738"/>
    </source>
</evidence>
<dbReference type="SUPFAM" id="SSF53474">
    <property type="entry name" value="alpha/beta-Hydrolases"/>
    <property type="match status" value="1"/>
</dbReference>
<dbReference type="Proteomes" id="UP000287166">
    <property type="component" value="Unassembled WGS sequence"/>
</dbReference>
<comment type="caution">
    <text evidence="2">The sequence shown here is derived from an EMBL/GenBank/DDBJ whole genome shotgun (WGS) entry which is preliminary data.</text>
</comment>
<dbReference type="InterPro" id="IPR029058">
    <property type="entry name" value="AB_hydrolase_fold"/>
</dbReference>
<dbReference type="OrthoDB" id="1393670at2759"/>
<sequence>MVVLAAPSSTCCIKTVEHTGSARGTVEKIAGIDTYIACPTDAEDTKKIILYFSDVYGPMFLNAQLVMDYWASNGYLVLALDYFVGDSIGKHVSKPGFQVSEWVEPKVAQANEMVPRWLEAVKEQYGTPDTKWVAAGYCFGAPFVLDCVAYDWISAGAFAHPVFLDEEHFRRARKPLLLSCSEDDYAFPSEKRRRAVDILVENKTTYHVQVFSGVAHGFAMWGNLREPVAKWAKETSARSILSWFDLFCA</sequence>
<dbReference type="STRING" id="139825.A0A401G4X0"/>
<feature type="domain" description="Dienelactone hydrolase" evidence="1">
    <location>
        <begin position="32"/>
        <end position="245"/>
    </location>
</feature>